<dbReference type="InterPro" id="IPR006094">
    <property type="entry name" value="Oxid_FAD_bind_N"/>
</dbReference>
<dbReference type="Gene3D" id="3.90.78.10">
    <property type="entry name" value="UDP-N-acetylenolpyruvoylglucosamine reductase, C-terminal domain"/>
    <property type="match status" value="1"/>
</dbReference>
<dbReference type="EMBL" id="AP010904">
    <property type="protein sequence ID" value="BAH73708.1"/>
    <property type="molecule type" value="Genomic_DNA"/>
</dbReference>
<dbReference type="HOGENOM" id="CLU_035304_1_1_7"/>
<feature type="active site" evidence="19">
    <location>
        <position position="164"/>
    </location>
</feature>
<name>C4XGC8_SOLM1</name>
<keyword evidence="11 19" id="KW-0521">NADP</keyword>
<comment type="similarity">
    <text evidence="19">Belongs to the MurB family.</text>
</comment>
<dbReference type="OrthoDB" id="9804753at2"/>
<dbReference type="eggNOG" id="COG0812">
    <property type="taxonomic scope" value="Bacteria"/>
</dbReference>
<keyword evidence="12 19" id="KW-0133">Cell shape</keyword>
<feature type="active site" evidence="19">
    <location>
        <position position="285"/>
    </location>
</feature>
<dbReference type="HAMAP" id="MF_00037">
    <property type="entry name" value="MurB"/>
    <property type="match status" value="1"/>
</dbReference>
<keyword evidence="22" id="KW-1185">Reference proteome</keyword>
<keyword evidence="9 19" id="KW-0285">Flavoprotein</keyword>
<dbReference type="InterPro" id="IPR016166">
    <property type="entry name" value="FAD-bd_PCMH"/>
</dbReference>
<dbReference type="GO" id="GO:0009252">
    <property type="term" value="P:peptidoglycan biosynthetic process"/>
    <property type="evidence" value="ECO:0007669"/>
    <property type="project" value="UniProtKB-UniRule"/>
</dbReference>
<feature type="active site" description="Proton donor" evidence="19">
    <location>
        <position position="214"/>
    </location>
</feature>
<evidence type="ECO:0000256" key="17">
    <source>
        <dbReference type="ARBA" id="ARBA00031026"/>
    </source>
</evidence>
<dbReference type="Gene3D" id="3.30.465.10">
    <property type="match status" value="1"/>
</dbReference>
<comment type="subcellular location">
    <subcellularLocation>
        <location evidence="3 19">Cytoplasm</location>
    </subcellularLocation>
</comment>
<keyword evidence="16 19" id="KW-0961">Cell wall biogenesis/degradation</keyword>
<dbReference type="GO" id="GO:0071555">
    <property type="term" value="P:cell wall organization"/>
    <property type="evidence" value="ECO:0007669"/>
    <property type="project" value="UniProtKB-KW"/>
</dbReference>
<dbReference type="RefSeq" id="WP_012749798.1">
    <property type="nucleotide sequence ID" value="NC_012796.1"/>
</dbReference>
<comment type="function">
    <text evidence="2 19">Cell wall formation.</text>
</comment>
<dbReference type="InterPro" id="IPR011601">
    <property type="entry name" value="MurB_C"/>
</dbReference>
<evidence type="ECO:0000256" key="3">
    <source>
        <dbReference type="ARBA" id="ARBA00004496"/>
    </source>
</evidence>
<evidence type="ECO:0000256" key="19">
    <source>
        <dbReference type="HAMAP-Rule" id="MF_00037"/>
    </source>
</evidence>
<evidence type="ECO:0000256" key="12">
    <source>
        <dbReference type="ARBA" id="ARBA00022960"/>
    </source>
</evidence>
<dbReference type="GO" id="GO:0051301">
    <property type="term" value="P:cell division"/>
    <property type="evidence" value="ECO:0007669"/>
    <property type="project" value="UniProtKB-KW"/>
</dbReference>
<proteinExistence type="inferred from homology"/>
<evidence type="ECO:0000256" key="8">
    <source>
        <dbReference type="ARBA" id="ARBA00022618"/>
    </source>
</evidence>
<dbReference type="UniPathway" id="UPA00219"/>
<keyword evidence="13 19" id="KW-0573">Peptidoglycan synthesis</keyword>
<evidence type="ECO:0000259" key="20">
    <source>
        <dbReference type="PROSITE" id="PS51387"/>
    </source>
</evidence>
<organism evidence="21 22">
    <name type="scientific">Solidesulfovibrio magneticus (strain ATCC 700980 / DSM 13731 / RS-1)</name>
    <name type="common">Desulfovibrio magneticus</name>
    <dbReference type="NCBI Taxonomy" id="573370"/>
    <lineage>
        <taxon>Bacteria</taxon>
        <taxon>Pseudomonadati</taxon>
        <taxon>Thermodesulfobacteriota</taxon>
        <taxon>Desulfovibrionia</taxon>
        <taxon>Desulfovibrionales</taxon>
        <taxon>Desulfovibrionaceae</taxon>
        <taxon>Solidesulfovibrio</taxon>
    </lineage>
</organism>
<dbReference type="PANTHER" id="PTHR21071">
    <property type="entry name" value="UDP-N-ACETYLENOLPYRUVOYLGLUCOSAMINE REDUCTASE"/>
    <property type="match status" value="1"/>
</dbReference>
<gene>
    <name evidence="19 21" type="primary">murB</name>
    <name evidence="21" type="ordered locus">DMR_02170</name>
</gene>
<dbReference type="AlphaFoldDB" id="C4XGC8"/>
<dbReference type="GO" id="GO:0071949">
    <property type="term" value="F:FAD binding"/>
    <property type="evidence" value="ECO:0007669"/>
    <property type="project" value="InterPro"/>
</dbReference>
<evidence type="ECO:0000256" key="15">
    <source>
        <dbReference type="ARBA" id="ARBA00023306"/>
    </source>
</evidence>
<dbReference type="PANTHER" id="PTHR21071:SF4">
    <property type="entry name" value="UDP-N-ACETYLENOLPYRUVOYLGLUCOSAMINE REDUCTASE"/>
    <property type="match status" value="1"/>
</dbReference>
<evidence type="ECO:0000256" key="14">
    <source>
        <dbReference type="ARBA" id="ARBA00023002"/>
    </source>
</evidence>
<feature type="domain" description="FAD-binding PCMH-type" evidence="20">
    <location>
        <begin position="19"/>
        <end position="185"/>
    </location>
</feature>
<evidence type="ECO:0000256" key="5">
    <source>
        <dbReference type="ARBA" id="ARBA00012518"/>
    </source>
</evidence>
<dbReference type="GO" id="GO:0005829">
    <property type="term" value="C:cytosol"/>
    <property type="evidence" value="ECO:0007669"/>
    <property type="project" value="TreeGrafter"/>
</dbReference>
<dbReference type="EC" id="1.3.1.98" evidence="5 19"/>
<keyword evidence="7 19" id="KW-0963">Cytoplasm</keyword>
<dbReference type="PROSITE" id="PS51387">
    <property type="entry name" value="FAD_PCMH"/>
    <property type="match status" value="1"/>
</dbReference>
<dbReference type="InterPro" id="IPR016169">
    <property type="entry name" value="FAD-bd_PCMH_sub2"/>
</dbReference>
<evidence type="ECO:0000256" key="18">
    <source>
        <dbReference type="ARBA" id="ARBA00048914"/>
    </source>
</evidence>
<dbReference type="InterPro" id="IPR003170">
    <property type="entry name" value="MurB"/>
</dbReference>
<comment type="cofactor">
    <cofactor evidence="1 19">
        <name>FAD</name>
        <dbReference type="ChEBI" id="CHEBI:57692"/>
    </cofactor>
</comment>
<dbReference type="STRING" id="573370.DMR_02170"/>
<dbReference type="SUPFAM" id="SSF56194">
    <property type="entry name" value="Uridine diphospho-N-Acetylenolpyruvylglucosamine reductase, MurB, C-terminal domain"/>
    <property type="match status" value="1"/>
</dbReference>
<dbReference type="InterPro" id="IPR016167">
    <property type="entry name" value="FAD-bd_PCMH_sub1"/>
</dbReference>
<evidence type="ECO:0000256" key="9">
    <source>
        <dbReference type="ARBA" id="ARBA00022630"/>
    </source>
</evidence>
<dbReference type="Pfam" id="PF01565">
    <property type="entry name" value="FAD_binding_4"/>
    <property type="match status" value="1"/>
</dbReference>
<comment type="catalytic activity">
    <reaction evidence="18 19">
        <text>UDP-N-acetyl-alpha-D-muramate + NADP(+) = UDP-N-acetyl-3-O-(1-carboxyvinyl)-alpha-D-glucosamine + NADPH + H(+)</text>
        <dbReference type="Rhea" id="RHEA:12248"/>
        <dbReference type="ChEBI" id="CHEBI:15378"/>
        <dbReference type="ChEBI" id="CHEBI:57783"/>
        <dbReference type="ChEBI" id="CHEBI:58349"/>
        <dbReference type="ChEBI" id="CHEBI:68483"/>
        <dbReference type="ChEBI" id="CHEBI:70757"/>
        <dbReference type="EC" id="1.3.1.98"/>
    </reaction>
</comment>
<dbReference type="GO" id="GO:0008762">
    <property type="term" value="F:UDP-N-acetylmuramate dehydrogenase activity"/>
    <property type="evidence" value="ECO:0007669"/>
    <property type="project" value="UniProtKB-UniRule"/>
</dbReference>
<protein>
    <recommendedName>
        <fullName evidence="6 19">UDP-N-acetylenolpyruvoylglucosamine reductase</fullName>
        <ecNumber evidence="5 19">1.3.1.98</ecNumber>
    </recommendedName>
    <alternativeName>
        <fullName evidence="17 19">UDP-N-acetylmuramate dehydrogenase</fullName>
    </alternativeName>
</protein>
<evidence type="ECO:0000256" key="16">
    <source>
        <dbReference type="ARBA" id="ARBA00023316"/>
    </source>
</evidence>
<evidence type="ECO:0000256" key="2">
    <source>
        <dbReference type="ARBA" id="ARBA00003921"/>
    </source>
</evidence>
<evidence type="ECO:0000256" key="1">
    <source>
        <dbReference type="ARBA" id="ARBA00001974"/>
    </source>
</evidence>
<evidence type="ECO:0000256" key="10">
    <source>
        <dbReference type="ARBA" id="ARBA00022827"/>
    </source>
</evidence>
<dbReference type="Proteomes" id="UP000009071">
    <property type="component" value="Chromosome"/>
</dbReference>
<keyword evidence="8 19" id="KW-0132">Cell division</keyword>
<dbReference type="InterPro" id="IPR036318">
    <property type="entry name" value="FAD-bd_PCMH-like_sf"/>
</dbReference>
<sequence>MSVVRFSPTWLTEDNSYRVRAWAEACFFPETADDLVAALRQSVGVRVVLLGHGCNVLLSRDHYDSSFHFIATSRLEPALVVAGDSLLAGAGARLRDVCRLAARCGLSGLERLWDIPGSIGGAAHMNAGAYGASFYDVVESVDVYDPGAGQRAVLSREQCRPAYRMTAFQGTDTVILGVALQLTPADPAAVLAEMGRIGKLRRSRLPYDFPSAGSVFRRPDGAPPVGQIVEEAGLKGFRIGGAQISPRHAGIIVNAGGATGADILAVIEVMRRAAWQRYGVELVLEQVVV</sequence>
<accession>C4XGC8</accession>
<dbReference type="Pfam" id="PF02873">
    <property type="entry name" value="MurB_C"/>
    <property type="match status" value="1"/>
</dbReference>
<evidence type="ECO:0000256" key="7">
    <source>
        <dbReference type="ARBA" id="ARBA00022490"/>
    </source>
</evidence>
<comment type="pathway">
    <text evidence="4 19">Cell wall biogenesis; peptidoglycan biosynthesis.</text>
</comment>
<keyword evidence="14 19" id="KW-0560">Oxidoreductase</keyword>
<dbReference type="InterPro" id="IPR036635">
    <property type="entry name" value="MurB_C_sf"/>
</dbReference>
<keyword evidence="15 19" id="KW-0131">Cell cycle</keyword>
<keyword evidence="10 19" id="KW-0274">FAD</keyword>
<dbReference type="GO" id="GO:0008360">
    <property type="term" value="P:regulation of cell shape"/>
    <property type="evidence" value="ECO:0007669"/>
    <property type="project" value="UniProtKB-KW"/>
</dbReference>
<dbReference type="SUPFAM" id="SSF56176">
    <property type="entry name" value="FAD-binding/transporter-associated domain-like"/>
    <property type="match status" value="1"/>
</dbReference>
<dbReference type="NCBIfam" id="TIGR00179">
    <property type="entry name" value="murB"/>
    <property type="match status" value="1"/>
</dbReference>
<reference evidence="21 22" key="1">
    <citation type="journal article" date="2009" name="Genome Res.">
        <title>Whole genome sequence of Desulfovibrio magneticus strain RS-1 revealed common gene clusters in magnetotactic bacteria.</title>
        <authorList>
            <person name="Nakazawa H."/>
            <person name="Arakaki A."/>
            <person name="Narita-Yamada S."/>
            <person name="Yashiro I."/>
            <person name="Jinno K."/>
            <person name="Aoki N."/>
            <person name="Tsuruyama A."/>
            <person name="Okamura Y."/>
            <person name="Tanikawa S."/>
            <person name="Fujita N."/>
            <person name="Takeyama H."/>
            <person name="Matsunaga T."/>
        </authorList>
    </citation>
    <scope>NUCLEOTIDE SEQUENCE [LARGE SCALE GENOMIC DNA]</scope>
    <source>
        <strain evidence="22">ATCC 700980 / DSM 13731 / RS-1</strain>
    </source>
</reference>
<dbReference type="Gene3D" id="3.30.43.10">
    <property type="entry name" value="Uridine Diphospho-n-acetylenolpyruvylglucosamine Reductase, domain 2"/>
    <property type="match status" value="1"/>
</dbReference>
<evidence type="ECO:0000256" key="6">
    <source>
        <dbReference type="ARBA" id="ARBA00015188"/>
    </source>
</evidence>
<evidence type="ECO:0000256" key="11">
    <source>
        <dbReference type="ARBA" id="ARBA00022857"/>
    </source>
</evidence>
<evidence type="ECO:0000256" key="4">
    <source>
        <dbReference type="ARBA" id="ARBA00004752"/>
    </source>
</evidence>
<evidence type="ECO:0000256" key="13">
    <source>
        <dbReference type="ARBA" id="ARBA00022984"/>
    </source>
</evidence>
<dbReference type="KEGG" id="dma:DMR_02170"/>
<evidence type="ECO:0000313" key="22">
    <source>
        <dbReference type="Proteomes" id="UP000009071"/>
    </source>
</evidence>
<evidence type="ECO:0000313" key="21">
    <source>
        <dbReference type="EMBL" id="BAH73708.1"/>
    </source>
</evidence>